<keyword evidence="4" id="KW-1185">Reference proteome</keyword>
<feature type="region of interest" description="Disordered" evidence="1">
    <location>
        <begin position="33"/>
        <end position="60"/>
    </location>
</feature>
<dbReference type="EMBL" id="BAFC01000096">
    <property type="protein sequence ID" value="GAB40327.1"/>
    <property type="molecule type" value="Genomic_DNA"/>
</dbReference>
<dbReference type="PANTHER" id="PTHR34853:SF1">
    <property type="entry name" value="LIPASE 5"/>
    <property type="match status" value="1"/>
</dbReference>
<name>H5U3L9_9ACTN</name>
<dbReference type="PIRSF" id="PIRSF029171">
    <property type="entry name" value="Esterase_LipA"/>
    <property type="match status" value="1"/>
</dbReference>
<keyword evidence="2" id="KW-0732">Signal</keyword>
<dbReference type="InterPro" id="IPR005152">
    <property type="entry name" value="Lipase_secreted"/>
</dbReference>
<dbReference type="GO" id="GO:0016042">
    <property type="term" value="P:lipid catabolic process"/>
    <property type="evidence" value="ECO:0007669"/>
    <property type="project" value="InterPro"/>
</dbReference>
<dbReference type="AlphaFoldDB" id="H5U3L9"/>
<comment type="caution">
    <text evidence="3">The sequence shown here is derived from an EMBL/GenBank/DDBJ whole genome shotgun (WGS) entry which is preliminary data.</text>
</comment>
<protein>
    <submittedName>
        <fullName evidence="3">Putative lipase</fullName>
    </submittedName>
</protein>
<evidence type="ECO:0000256" key="2">
    <source>
        <dbReference type="SAM" id="SignalP"/>
    </source>
</evidence>
<proteinExistence type="predicted"/>
<sequence length="462" mass="46715">MATIICVVALTVAGMLGTSAVFDAGRAAAAPLGSSGSADSGSAGSSGGSDPFYTPPTGALPAPGTLLRTQSMSTFITVPNRAGKIPASATKILYVSTNALGKKVAVSGYYLQPSRPWAGPGTRPLVSYGPGAHGMGDQCAPSRLVSSPNVASPGGPMAEIEALITYNLLARGYGVVSTDYIGLGTPGDHTFAMRIDQGNAVIDAARAALHLPGVNPATKVALAGYSQGGAATAAAAELIDSYAPDLANHVVGIYAGGAPTDLRSLLNHLDGQRLGGAIGWAIDGAMALYPDMAQQIPPLLNAEGKRVTNLVRGQCIVATTLIGSPKTSTWTASGKTIGELIDSTPALAARVNDQKVGMRKPTDIPILLSSNPVDPTVPVSQGQTLFAEWCAENPRSLEYRNISFPVIGGTALGHIAGGVAGYNEAYEWLADRFAGKAAASGCVRKAPSNGLTTGSAGSSGSS</sequence>
<dbReference type="RefSeq" id="WP_005207386.1">
    <property type="nucleotide sequence ID" value="NZ_BAFC01000096.1"/>
</dbReference>
<reference evidence="3 4" key="1">
    <citation type="submission" date="2012-02" db="EMBL/GenBank/DDBJ databases">
        <title>Whole genome shotgun sequence of Gordonia sputi NBRC 100414.</title>
        <authorList>
            <person name="Yoshida I."/>
            <person name="Hosoyama A."/>
            <person name="Tsuchikane K."/>
            <person name="Katsumata H."/>
            <person name="Yamazaki S."/>
            <person name="Fujita N."/>
        </authorList>
    </citation>
    <scope>NUCLEOTIDE SEQUENCE [LARGE SCALE GENOMIC DNA]</scope>
    <source>
        <strain evidence="3 4">NBRC 100414</strain>
    </source>
</reference>
<accession>H5U3L9</accession>
<evidence type="ECO:0000313" key="4">
    <source>
        <dbReference type="Proteomes" id="UP000005845"/>
    </source>
</evidence>
<feature type="chain" id="PRO_5038914508" evidence="2">
    <location>
        <begin position="24"/>
        <end position="462"/>
    </location>
</feature>
<dbReference type="eggNOG" id="COG2267">
    <property type="taxonomic scope" value="Bacteria"/>
</dbReference>
<dbReference type="Proteomes" id="UP000005845">
    <property type="component" value="Unassembled WGS sequence"/>
</dbReference>
<dbReference type="Gene3D" id="1.10.260.130">
    <property type="match status" value="1"/>
</dbReference>
<dbReference type="PANTHER" id="PTHR34853">
    <property type="match status" value="1"/>
</dbReference>
<feature type="compositionally biased region" description="Low complexity" evidence="1">
    <location>
        <begin position="33"/>
        <end position="43"/>
    </location>
</feature>
<gene>
    <name evidence="3" type="ORF">GOSPT_098_00320</name>
</gene>
<feature type="signal peptide" evidence="2">
    <location>
        <begin position="1"/>
        <end position="23"/>
    </location>
</feature>
<dbReference type="Pfam" id="PF03583">
    <property type="entry name" value="LIP"/>
    <property type="match status" value="1"/>
</dbReference>
<dbReference type="GO" id="GO:0004806">
    <property type="term" value="F:triacylglycerol lipase activity"/>
    <property type="evidence" value="ECO:0007669"/>
    <property type="project" value="InterPro"/>
</dbReference>
<dbReference type="SUPFAM" id="SSF53474">
    <property type="entry name" value="alpha/beta-Hydrolases"/>
    <property type="match status" value="1"/>
</dbReference>
<organism evidence="3 4">
    <name type="scientific">Gordonia sputi NBRC 100414</name>
    <dbReference type="NCBI Taxonomy" id="1089453"/>
    <lineage>
        <taxon>Bacteria</taxon>
        <taxon>Bacillati</taxon>
        <taxon>Actinomycetota</taxon>
        <taxon>Actinomycetes</taxon>
        <taxon>Mycobacteriales</taxon>
        <taxon>Gordoniaceae</taxon>
        <taxon>Gordonia</taxon>
    </lineage>
</organism>
<dbReference type="InterPro" id="IPR029058">
    <property type="entry name" value="AB_hydrolase_fold"/>
</dbReference>
<evidence type="ECO:0000256" key="1">
    <source>
        <dbReference type="SAM" id="MobiDB-lite"/>
    </source>
</evidence>
<evidence type="ECO:0000313" key="3">
    <source>
        <dbReference type="EMBL" id="GAB40327.1"/>
    </source>
</evidence>
<dbReference type="Gene3D" id="3.40.50.1820">
    <property type="entry name" value="alpha/beta hydrolase"/>
    <property type="match status" value="1"/>
</dbReference>